<sequence>MNMALERTPLDLLDDRLHAALAGTPHVRVEPQSAHIGALIQGLDLTRALSEADVETVHAALLRWKVVFFRDQPLTHEQHIRFARHFGELTLGHPVFGHVDGHPELYSIAKHRKANRHTGEAERRPWTGWHADVTAAHNPPAASILRGVTIPPYGGDTQWTNLAAAYSALSEPLRNFIDTLRGEHRFSPPQGAQASDEYRELVQRNTLVSEHPLVTVHPETGEKVLYISPGFLKTLRGLRTRESRVLLEFLWEHSVSSEFTVRFKWEPGSIAFWDNRSTAHVAPQDIFALDFDRQLYRATLVGAVPVGADGRASVALEGDPMLAAHGAAY</sequence>
<dbReference type="GO" id="GO:0046872">
    <property type="term" value="F:metal ion binding"/>
    <property type="evidence" value="ECO:0007669"/>
    <property type="project" value="UniProtKB-KW"/>
</dbReference>
<dbReference type="Pfam" id="PF02668">
    <property type="entry name" value="TauD"/>
    <property type="match status" value="1"/>
</dbReference>
<name>A0A556A821_9BURK</name>
<protein>
    <submittedName>
        <fullName evidence="8">TauD/TfdA family dioxygenase</fullName>
    </submittedName>
</protein>
<keyword evidence="5" id="KW-0560">Oxidoreductase</keyword>
<dbReference type="PANTHER" id="PTHR30468:SF5">
    <property type="entry name" value="ALPHA-KETOGLUTARATE-DEPENDENT SULFATE ESTER DIOXYGENASE"/>
    <property type="match status" value="1"/>
</dbReference>
<dbReference type="OrthoDB" id="8893262at2"/>
<dbReference type="GO" id="GO:0005737">
    <property type="term" value="C:cytoplasm"/>
    <property type="evidence" value="ECO:0007669"/>
    <property type="project" value="TreeGrafter"/>
</dbReference>
<evidence type="ECO:0000256" key="6">
    <source>
        <dbReference type="ARBA" id="ARBA00023004"/>
    </source>
</evidence>
<reference evidence="8 9" key="1">
    <citation type="submission" date="2019-07" db="EMBL/GenBank/DDBJ databases">
        <title>Qingshengfaniella alkalisoli gen. nov., sp. nov., isolated from saline soil.</title>
        <authorList>
            <person name="Xu L."/>
            <person name="Huang X.-X."/>
            <person name="Sun J.-Q."/>
        </authorList>
    </citation>
    <scope>NUCLEOTIDE SEQUENCE [LARGE SCALE GENOMIC DNA]</scope>
    <source>
        <strain evidence="8 9">DSM 27279</strain>
    </source>
</reference>
<evidence type="ECO:0000256" key="4">
    <source>
        <dbReference type="ARBA" id="ARBA00022964"/>
    </source>
</evidence>
<evidence type="ECO:0000256" key="3">
    <source>
        <dbReference type="ARBA" id="ARBA00022723"/>
    </source>
</evidence>
<dbReference type="AlphaFoldDB" id="A0A556A821"/>
<keyword evidence="9" id="KW-1185">Reference proteome</keyword>
<evidence type="ECO:0000259" key="7">
    <source>
        <dbReference type="Pfam" id="PF02668"/>
    </source>
</evidence>
<proteinExistence type="inferred from homology"/>
<dbReference type="InterPro" id="IPR051323">
    <property type="entry name" value="AtsK-like"/>
</dbReference>
<dbReference type="GO" id="GO:0016706">
    <property type="term" value="F:2-oxoglutarate-dependent dioxygenase activity"/>
    <property type="evidence" value="ECO:0007669"/>
    <property type="project" value="TreeGrafter"/>
</dbReference>
<evidence type="ECO:0000256" key="1">
    <source>
        <dbReference type="ARBA" id="ARBA00001954"/>
    </source>
</evidence>
<keyword evidence="4 8" id="KW-0223">Dioxygenase</keyword>
<dbReference type="EMBL" id="VLTJ01000042">
    <property type="protein sequence ID" value="TSH89044.1"/>
    <property type="molecule type" value="Genomic_DNA"/>
</dbReference>
<organism evidence="8 9">
    <name type="scientific">Verticiella sediminum</name>
    <dbReference type="NCBI Taxonomy" id="1247510"/>
    <lineage>
        <taxon>Bacteria</taxon>
        <taxon>Pseudomonadati</taxon>
        <taxon>Pseudomonadota</taxon>
        <taxon>Betaproteobacteria</taxon>
        <taxon>Burkholderiales</taxon>
        <taxon>Alcaligenaceae</taxon>
        <taxon>Verticiella</taxon>
    </lineage>
</organism>
<accession>A0A556A821</accession>
<evidence type="ECO:0000313" key="9">
    <source>
        <dbReference type="Proteomes" id="UP000318405"/>
    </source>
</evidence>
<keyword evidence="3" id="KW-0479">Metal-binding</keyword>
<keyword evidence="6" id="KW-0408">Iron</keyword>
<comment type="caution">
    <text evidence="8">The sequence shown here is derived from an EMBL/GenBank/DDBJ whole genome shotgun (WGS) entry which is preliminary data.</text>
</comment>
<dbReference type="SUPFAM" id="SSF51197">
    <property type="entry name" value="Clavaminate synthase-like"/>
    <property type="match status" value="1"/>
</dbReference>
<evidence type="ECO:0000256" key="2">
    <source>
        <dbReference type="ARBA" id="ARBA00005896"/>
    </source>
</evidence>
<dbReference type="InterPro" id="IPR003819">
    <property type="entry name" value="TauD/TfdA-like"/>
</dbReference>
<comment type="similarity">
    <text evidence="2">Belongs to the TfdA dioxygenase family.</text>
</comment>
<gene>
    <name evidence="8" type="ORF">FOZ76_25860</name>
</gene>
<dbReference type="Gene3D" id="3.60.130.10">
    <property type="entry name" value="Clavaminate synthase-like"/>
    <property type="match status" value="1"/>
</dbReference>
<feature type="domain" description="TauD/TfdA-like" evidence="7">
    <location>
        <begin position="29"/>
        <end position="282"/>
    </location>
</feature>
<evidence type="ECO:0000313" key="8">
    <source>
        <dbReference type="EMBL" id="TSH89044.1"/>
    </source>
</evidence>
<dbReference type="PANTHER" id="PTHR30468">
    <property type="entry name" value="ALPHA-KETOGLUTARATE-DEPENDENT SULFONATE DIOXYGENASE"/>
    <property type="match status" value="1"/>
</dbReference>
<dbReference type="Proteomes" id="UP000318405">
    <property type="component" value="Unassembled WGS sequence"/>
</dbReference>
<comment type="cofactor">
    <cofactor evidence="1">
        <name>Fe(2+)</name>
        <dbReference type="ChEBI" id="CHEBI:29033"/>
    </cofactor>
</comment>
<dbReference type="InterPro" id="IPR042098">
    <property type="entry name" value="TauD-like_sf"/>
</dbReference>
<evidence type="ECO:0000256" key="5">
    <source>
        <dbReference type="ARBA" id="ARBA00023002"/>
    </source>
</evidence>